<keyword evidence="6" id="KW-0479">Metal-binding</keyword>
<evidence type="ECO:0000259" key="7">
    <source>
        <dbReference type="PROSITE" id="PS51709"/>
    </source>
</evidence>
<gene>
    <name evidence="6" type="primary">mnmE</name>
    <name evidence="6" type="synonym">trmE</name>
    <name evidence="8" type="ORF">GGD45_005045</name>
</gene>
<reference evidence="8 9" key="1">
    <citation type="submission" date="2020-08" db="EMBL/GenBank/DDBJ databases">
        <title>Genomic Encyclopedia of Type Strains, Phase IV (KMG-V): Genome sequencing to study the core and pangenomes of soil and plant-associated prokaryotes.</title>
        <authorList>
            <person name="Whitman W."/>
        </authorList>
    </citation>
    <scope>NUCLEOTIDE SEQUENCE [LARGE SCALE GENOMIC DNA]</scope>
    <source>
        <strain evidence="8 9">SEMIA 4059</strain>
    </source>
</reference>
<comment type="caution">
    <text evidence="6">Lacks conserved residue(s) required for the propagation of feature annotation.</text>
</comment>
<evidence type="ECO:0000313" key="8">
    <source>
        <dbReference type="EMBL" id="MBB6494601.1"/>
    </source>
</evidence>
<feature type="binding site" evidence="6">
    <location>
        <position position="456"/>
    </location>
    <ligand>
        <name>(6S)-5-formyl-5,6,7,8-tetrahydrofolate</name>
        <dbReference type="ChEBI" id="CHEBI:57457"/>
    </ligand>
</feature>
<keyword evidence="9" id="KW-1185">Reference proteome</keyword>
<dbReference type="Pfam" id="PF01926">
    <property type="entry name" value="MMR_HSR1"/>
    <property type="match status" value="1"/>
</dbReference>
<accession>A0ABR6R603</accession>
<evidence type="ECO:0000256" key="5">
    <source>
        <dbReference type="ARBA" id="ARBA00023134"/>
    </source>
</evidence>
<evidence type="ECO:0000256" key="2">
    <source>
        <dbReference type="ARBA" id="ARBA00022694"/>
    </source>
</evidence>
<organism evidence="8 9">
    <name type="scientific">Rhizobium tropici</name>
    <dbReference type="NCBI Taxonomy" id="398"/>
    <lineage>
        <taxon>Bacteria</taxon>
        <taxon>Pseudomonadati</taxon>
        <taxon>Pseudomonadota</taxon>
        <taxon>Alphaproteobacteria</taxon>
        <taxon>Hyphomicrobiales</taxon>
        <taxon>Rhizobiaceae</taxon>
        <taxon>Rhizobium/Agrobacterium group</taxon>
        <taxon>Rhizobium</taxon>
    </lineage>
</organism>
<proteinExistence type="inferred from homology"/>
<feature type="binding site" evidence="6">
    <location>
        <position position="41"/>
    </location>
    <ligand>
        <name>(6S)-5-formyl-5,6,7,8-tetrahydrofolate</name>
        <dbReference type="ChEBI" id="CHEBI:57457"/>
    </ligand>
</feature>
<dbReference type="EC" id="3.6.-.-" evidence="6"/>
<dbReference type="NCBIfam" id="NF003661">
    <property type="entry name" value="PRK05291.1-3"/>
    <property type="match status" value="1"/>
</dbReference>
<comment type="similarity">
    <text evidence="1 6">Belongs to the TRAFAC class TrmE-Era-EngA-EngB-Septin-like GTPase superfamily. TrmE GTPase family.</text>
</comment>
<keyword evidence="6 8" id="KW-0378">Hydrolase</keyword>
<dbReference type="InterPro" id="IPR004520">
    <property type="entry name" value="GTPase_MnmE"/>
</dbReference>
<feature type="binding site" evidence="6">
    <location>
        <begin position="264"/>
        <end position="270"/>
    </location>
    <ligand>
        <name>GTP</name>
        <dbReference type="ChEBI" id="CHEBI:37565"/>
    </ligand>
</feature>
<sequence>MSKPEILRQSIRIRFNLMLATGETIYALSSGGLPAGVAVVRISGNRAFHAAESLAGAVPMPRQAALKTIRTRNGLIIDRALVLTFPGPASFTGEDCVEIHVHGGKAVVNALLDELSSFENFRLAEHGEFSRRALENGKMDLVEVEGLADLISAETEMQRRLAMEHAAGGLSDLYNRWADRLTRARALIEAELDFADEDDVPGSVSDMVWADMKQLHRELSDHLAGADLGEIIRDGLKVVIAGPPNAGKSSLMNALAKREVAIVTDIAGTTRDVLHVDLNIEGYAVKLYDTAGLRETNEIVEREGIRRALRTVADADLVLSLAEIGEEPQRTFPGFAGKVLTVGTKSDIHPGAHDGYDVLISAVDDAGLIELHELLRQDLQARSGVLSLALPSRLRHRTLLTDSLSAVAAALAFEDRGLDIRAEYLRQAATSLGRITGRVDVEDLLDVIFSEFCIGK</sequence>
<dbReference type="InterPro" id="IPR005225">
    <property type="entry name" value="Small_GTP-bd"/>
</dbReference>
<dbReference type="PANTHER" id="PTHR42714:SF2">
    <property type="entry name" value="TRNA MODIFICATION GTPASE GTPBP3, MITOCHONDRIAL"/>
    <property type="match status" value="1"/>
</dbReference>
<feature type="binding site" evidence="6">
    <location>
        <begin position="289"/>
        <end position="292"/>
    </location>
    <ligand>
        <name>GTP</name>
        <dbReference type="ChEBI" id="CHEBI:37565"/>
    </ligand>
</feature>
<feature type="binding site" evidence="6">
    <location>
        <position position="98"/>
    </location>
    <ligand>
        <name>(6S)-5-formyl-5,6,7,8-tetrahydrofolate</name>
        <dbReference type="ChEBI" id="CHEBI:57457"/>
    </ligand>
</feature>
<evidence type="ECO:0000256" key="1">
    <source>
        <dbReference type="ARBA" id="ARBA00011043"/>
    </source>
</evidence>
<feature type="binding site" evidence="6">
    <location>
        <position position="249"/>
    </location>
    <ligand>
        <name>Mg(2+)</name>
        <dbReference type="ChEBI" id="CHEBI:18420"/>
    </ligand>
</feature>
<feature type="binding site" evidence="6">
    <location>
        <position position="245"/>
    </location>
    <ligand>
        <name>K(+)</name>
        <dbReference type="ChEBI" id="CHEBI:29103"/>
    </ligand>
</feature>
<dbReference type="Gene3D" id="1.20.120.430">
    <property type="entry name" value="tRNA modification GTPase MnmE domain 2"/>
    <property type="match status" value="1"/>
</dbReference>
<keyword evidence="3 6" id="KW-0547">Nucleotide-binding</keyword>
<keyword evidence="5 6" id="KW-0342">GTP-binding</keyword>
<dbReference type="Gene3D" id="3.40.50.300">
    <property type="entry name" value="P-loop containing nucleotide triphosphate hydrolases"/>
    <property type="match status" value="1"/>
</dbReference>
<comment type="subunit">
    <text evidence="6">Homodimer. Heterotetramer of two MnmE and two MnmG subunits.</text>
</comment>
<feature type="binding site" evidence="6">
    <location>
        <position position="270"/>
    </location>
    <ligand>
        <name>Mg(2+)</name>
        <dbReference type="ChEBI" id="CHEBI:18420"/>
    </ligand>
</feature>
<feature type="binding site" evidence="6">
    <location>
        <position position="269"/>
    </location>
    <ligand>
        <name>K(+)</name>
        <dbReference type="ChEBI" id="CHEBI:29103"/>
    </ligand>
</feature>
<evidence type="ECO:0000313" key="9">
    <source>
        <dbReference type="Proteomes" id="UP000526625"/>
    </source>
</evidence>
<dbReference type="InterPro" id="IPR006073">
    <property type="entry name" value="GTP-bd"/>
</dbReference>
<dbReference type="InterPro" id="IPR027266">
    <property type="entry name" value="TrmE/GcvT-like"/>
</dbReference>
<dbReference type="PANTHER" id="PTHR42714">
    <property type="entry name" value="TRNA MODIFICATION GTPASE GTPBP3"/>
    <property type="match status" value="1"/>
</dbReference>
<keyword evidence="6" id="KW-0963">Cytoplasm</keyword>
<dbReference type="GO" id="GO:0016787">
    <property type="term" value="F:hydrolase activity"/>
    <property type="evidence" value="ECO:0007669"/>
    <property type="project" value="UniProtKB-KW"/>
</dbReference>
<dbReference type="CDD" id="cd14858">
    <property type="entry name" value="TrmE_N"/>
    <property type="match status" value="1"/>
</dbReference>
<dbReference type="InterPro" id="IPR027417">
    <property type="entry name" value="P-loop_NTPase"/>
</dbReference>
<evidence type="ECO:0000256" key="6">
    <source>
        <dbReference type="HAMAP-Rule" id="MF_00379"/>
    </source>
</evidence>
<dbReference type="Gene3D" id="3.30.1360.120">
    <property type="entry name" value="Probable tRNA modification gtpase trme, domain 1"/>
    <property type="match status" value="1"/>
</dbReference>
<feature type="binding site" evidence="6">
    <location>
        <position position="266"/>
    </location>
    <ligand>
        <name>K(+)</name>
        <dbReference type="ChEBI" id="CHEBI:29103"/>
    </ligand>
</feature>
<feature type="domain" description="TrmE-type G" evidence="7">
    <location>
        <begin position="235"/>
        <end position="380"/>
    </location>
</feature>
<comment type="subcellular location">
    <subcellularLocation>
        <location evidence="6">Cytoplasm</location>
    </subcellularLocation>
</comment>
<evidence type="ECO:0000256" key="3">
    <source>
        <dbReference type="ARBA" id="ARBA00022741"/>
    </source>
</evidence>
<comment type="function">
    <text evidence="6">Exhibits a very high intrinsic GTPase hydrolysis rate. Involved in the addition of a carboxymethylaminomethyl (cmnm) group at the wobble position (U34) of certain tRNAs, forming tRNA-cmnm(5)s(2)U34.</text>
</comment>
<feature type="binding site" evidence="6">
    <location>
        <position position="138"/>
    </location>
    <ligand>
        <name>(6S)-5-formyl-5,6,7,8-tetrahydrofolate</name>
        <dbReference type="ChEBI" id="CHEBI:57457"/>
    </ligand>
</feature>
<keyword evidence="2 6" id="KW-0819">tRNA processing</keyword>
<dbReference type="InterPro" id="IPR027368">
    <property type="entry name" value="MnmE_dom2"/>
</dbReference>
<feature type="binding site" evidence="6">
    <location>
        <begin position="245"/>
        <end position="250"/>
    </location>
    <ligand>
        <name>GTP</name>
        <dbReference type="ChEBI" id="CHEBI:37565"/>
    </ligand>
</feature>
<dbReference type="HAMAP" id="MF_00379">
    <property type="entry name" value="GTPase_MnmE"/>
    <property type="match status" value="1"/>
</dbReference>
<dbReference type="SUPFAM" id="SSF52540">
    <property type="entry name" value="P-loop containing nucleoside triphosphate hydrolases"/>
    <property type="match status" value="1"/>
</dbReference>
<name>A0ABR6R603_RHITR</name>
<dbReference type="Pfam" id="PF10396">
    <property type="entry name" value="TrmE_N"/>
    <property type="match status" value="1"/>
</dbReference>
<protein>
    <recommendedName>
        <fullName evidence="6">tRNA modification GTPase MnmE</fullName>
        <ecNumber evidence="6">3.6.-.-</ecNumber>
    </recommendedName>
</protein>
<dbReference type="PROSITE" id="PS51709">
    <property type="entry name" value="G_TRME"/>
    <property type="match status" value="1"/>
</dbReference>
<dbReference type="InterPro" id="IPR018948">
    <property type="entry name" value="GTP-bd_TrmE_N"/>
</dbReference>
<dbReference type="CDD" id="cd04164">
    <property type="entry name" value="trmE"/>
    <property type="match status" value="1"/>
</dbReference>
<dbReference type="InterPro" id="IPR031168">
    <property type="entry name" value="G_TrmE"/>
</dbReference>
<dbReference type="SUPFAM" id="SSF116878">
    <property type="entry name" value="TrmE connector domain"/>
    <property type="match status" value="1"/>
</dbReference>
<dbReference type="NCBIfam" id="TIGR00231">
    <property type="entry name" value="small_GTP"/>
    <property type="match status" value="1"/>
</dbReference>
<dbReference type="Pfam" id="PF12631">
    <property type="entry name" value="MnmE_helical"/>
    <property type="match status" value="1"/>
</dbReference>
<dbReference type="InterPro" id="IPR025867">
    <property type="entry name" value="MnmE_helical"/>
</dbReference>
<feature type="binding site" evidence="6">
    <location>
        <position position="264"/>
    </location>
    <ligand>
        <name>K(+)</name>
        <dbReference type="ChEBI" id="CHEBI:29103"/>
    </ligand>
</feature>
<evidence type="ECO:0000256" key="4">
    <source>
        <dbReference type="ARBA" id="ARBA00022958"/>
    </source>
</evidence>
<keyword evidence="6" id="KW-0460">Magnesium</keyword>
<comment type="caution">
    <text evidence="8">The sequence shown here is derived from an EMBL/GenBank/DDBJ whole genome shotgun (WGS) entry which is preliminary data.</text>
</comment>
<dbReference type="Proteomes" id="UP000526625">
    <property type="component" value="Unassembled WGS sequence"/>
</dbReference>
<keyword evidence="4 6" id="KW-0630">Potassium</keyword>
<comment type="cofactor">
    <cofactor evidence="6">
        <name>K(+)</name>
        <dbReference type="ChEBI" id="CHEBI:29103"/>
    </cofactor>
    <text evidence="6">Binds 1 potassium ion per subunit.</text>
</comment>
<dbReference type="EMBL" id="JACHBF010000018">
    <property type="protein sequence ID" value="MBB6494601.1"/>
    <property type="molecule type" value="Genomic_DNA"/>
</dbReference>